<protein>
    <submittedName>
        <fullName evidence="1">Uncharacterized protein</fullName>
    </submittedName>
</protein>
<dbReference type="EMBL" id="CP035464">
    <property type="protein sequence ID" value="QAY32552.1"/>
    <property type="molecule type" value="Genomic_DNA"/>
</dbReference>
<dbReference type="RefSeq" id="WP_129237047.1">
    <property type="nucleotide sequence ID" value="NZ_CP035464.1"/>
</dbReference>
<organism evidence="1 2">
    <name type="scientific">Bifidobacterium pullorum subsp. gallinarum</name>
    <dbReference type="NCBI Taxonomy" id="78344"/>
    <lineage>
        <taxon>Bacteria</taxon>
        <taxon>Bacillati</taxon>
        <taxon>Actinomycetota</taxon>
        <taxon>Actinomycetes</taxon>
        <taxon>Bifidobacteriales</taxon>
        <taxon>Bifidobacteriaceae</taxon>
        <taxon>Bifidobacterium</taxon>
    </lineage>
</organism>
<name>A0A4V0YB03_9BIFI</name>
<evidence type="ECO:0000313" key="1">
    <source>
        <dbReference type="EMBL" id="QAY32552.1"/>
    </source>
</evidence>
<dbReference type="Proteomes" id="UP000293589">
    <property type="component" value="Chromosome"/>
</dbReference>
<accession>A0A4V0YB03</accession>
<sequence>MTTDDTGIVPGSLTVDADYWVRAATTRVRRWCGWHVAPSKACKGSCNTRGGLIIGLPLMHITMIRRISVHGVDVTDTARIDKENGLIELDHPIRPGINAVSYDVDAGWDLDDVPDVQQVVLQAARRAASTPAGLVKSQSVNGSSVTYGIGTDGAPAVTLLASEKETLAPYRIGARP</sequence>
<dbReference type="KEGG" id="bgx:ESN35_03250"/>
<dbReference type="AlphaFoldDB" id="A0A4V0YB03"/>
<gene>
    <name evidence="1" type="ORF">ESN35_03250</name>
</gene>
<proteinExistence type="predicted"/>
<evidence type="ECO:0000313" key="2">
    <source>
        <dbReference type="Proteomes" id="UP000293589"/>
    </source>
</evidence>
<reference evidence="1 2" key="1">
    <citation type="submission" date="2019-01" db="EMBL/GenBank/DDBJ databases">
        <title>Complete genome sequence of Bifidobacterium gallinarum CACC 514.</title>
        <authorList>
            <person name="Jung M."/>
        </authorList>
    </citation>
    <scope>NUCLEOTIDE SEQUENCE [LARGE SCALE GENOMIC DNA]</scope>
    <source>
        <strain evidence="1 2">CACC 514</strain>
    </source>
</reference>